<keyword evidence="3" id="KW-1185">Reference proteome</keyword>
<evidence type="ECO:0000256" key="1">
    <source>
        <dbReference type="SAM" id="SignalP"/>
    </source>
</evidence>
<sequence length="195" mass="21472">MVDYSLFFASAMFIRFSAGCLPSGWESSAGNGTLCRMEANHTDYVATLYVDGAMNEGDVSQIQEGEHVTFQVCNCAPFGTFRYYKVDPEERTSKDIVLQYSCSDMNHEYCMCLDSTCYYVQPQEGHDPVLQLTAKCSSSESCTFRAQVNSTGKEQMLVSTTGEVVGNRPVDVNKIGCGPCPSVLGLDEEDVCEDM</sequence>
<organism evidence="2 3">
    <name type="scientific">Steinernema hermaphroditum</name>
    <dbReference type="NCBI Taxonomy" id="289476"/>
    <lineage>
        <taxon>Eukaryota</taxon>
        <taxon>Metazoa</taxon>
        <taxon>Ecdysozoa</taxon>
        <taxon>Nematoda</taxon>
        <taxon>Chromadorea</taxon>
        <taxon>Rhabditida</taxon>
        <taxon>Tylenchina</taxon>
        <taxon>Panagrolaimomorpha</taxon>
        <taxon>Strongyloidoidea</taxon>
        <taxon>Steinernematidae</taxon>
        <taxon>Steinernema</taxon>
    </lineage>
</organism>
<dbReference type="Proteomes" id="UP001175271">
    <property type="component" value="Unassembled WGS sequence"/>
</dbReference>
<keyword evidence="1" id="KW-0732">Signal</keyword>
<reference evidence="2" key="1">
    <citation type="submission" date="2023-06" db="EMBL/GenBank/DDBJ databases">
        <title>Genomic analysis of the entomopathogenic nematode Steinernema hermaphroditum.</title>
        <authorList>
            <person name="Schwarz E.M."/>
            <person name="Heppert J.K."/>
            <person name="Baniya A."/>
            <person name="Schwartz H.T."/>
            <person name="Tan C.-H."/>
            <person name="Antoshechkin I."/>
            <person name="Sternberg P.W."/>
            <person name="Goodrich-Blair H."/>
            <person name="Dillman A.R."/>
        </authorList>
    </citation>
    <scope>NUCLEOTIDE SEQUENCE</scope>
    <source>
        <strain evidence="2">PS9179</strain>
        <tissue evidence="2">Whole animal</tissue>
    </source>
</reference>
<dbReference type="AlphaFoldDB" id="A0AA39I6Y6"/>
<gene>
    <name evidence="2" type="ORF">QR680_013865</name>
</gene>
<feature type="chain" id="PRO_5041224747" evidence="1">
    <location>
        <begin position="20"/>
        <end position="195"/>
    </location>
</feature>
<name>A0AA39I6Y6_9BILA</name>
<accession>A0AA39I6Y6</accession>
<comment type="caution">
    <text evidence="2">The sequence shown here is derived from an EMBL/GenBank/DDBJ whole genome shotgun (WGS) entry which is preliminary data.</text>
</comment>
<evidence type="ECO:0000313" key="3">
    <source>
        <dbReference type="Proteomes" id="UP001175271"/>
    </source>
</evidence>
<proteinExistence type="predicted"/>
<dbReference type="EMBL" id="JAUCMV010000002">
    <property type="protein sequence ID" value="KAK0418945.1"/>
    <property type="molecule type" value="Genomic_DNA"/>
</dbReference>
<protein>
    <submittedName>
        <fullName evidence="2">Uncharacterized protein</fullName>
    </submittedName>
</protein>
<feature type="signal peptide" evidence="1">
    <location>
        <begin position="1"/>
        <end position="19"/>
    </location>
</feature>
<evidence type="ECO:0000313" key="2">
    <source>
        <dbReference type="EMBL" id="KAK0418945.1"/>
    </source>
</evidence>